<accession>A0AAN7YUU6</accession>
<sequence>MKINALNRNTPANFLNLVGILSNIVSVDSCESLNLLIIIGLSPLSDPRKIGNSSFSSISGKYPLPELDISIFGLSSSNDGLIKKKQKIEITIPANPVQFIQSCVTICLSNPNHPNLPEKNPITIPILLHNNTPNPNPISLIIGIINRFAIAHKLPPNIPTGENTNVP</sequence>
<reference evidence="1 2" key="1">
    <citation type="submission" date="2023-11" db="EMBL/GenBank/DDBJ databases">
        <title>Dfirmibasis_genome.</title>
        <authorList>
            <person name="Edelbroek B."/>
            <person name="Kjellin J."/>
            <person name="Jerlstrom-Hultqvist J."/>
            <person name="Soderbom F."/>
        </authorList>
    </citation>
    <scope>NUCLEOTIDE SEQUENCE [LARGE SCALE GENOMIC DNA]</scope>
    <source>
        <strain evidence="1 2">TNS-C-14</strain>
    </source>
</reference>
<keyword evidence="2" id="KW-1185">Reference proteome</keyword>
<gene>
    <name evidence="1" type="ORF">RB653_007646</name>
</gene>
<dbReference type="AlphaFoldDB" id="A0AAN7YUU6"/>
<comment type="caution">
    <text evidence="1">The sequence shown here is derived from an EMBL/GenBank/DDBJ whole genome shotgun (WGS) entry which is preliminary data.</text>
</comment>
<proteinExistence type="predicted"/>
<organism evidence="1 2">
    <name type="scientific">Dictyostelium firmibasis</name>
    <dbReference type="NCBI Taxonomy" id="79012"/>
    <lineage>
        <taxon>Eukaryota</taxon>
        <taxon>Amoebozoa</taxon>
        <taxon>Evosea</taxon>
        <taxon>Eumycetozoa</taxon>
        <taxon>Dictyostelia</taxon>
        <taxon>Dictyosteliales</taxon>
        <taxon>Dictyosteliaceae</taxon>
        <taxon>Dictyostelium</taxon>
    </lineage>
</organism>
<dbReference type="EMBL" id="JAVFKY010000005">
    <property type="protein sequence ID" value="KAK5576502.1"/>
    <property type="molecule type" value="Genomic_DNA"/>
</dbReference>
<name>A0AAN7YUU6_9MYCE</name>
<evidence type="ECO:0000313" key="1">
    <source>
        <dbReference type="EMBL" id="KAK5576502.1"/>
    </source>
</evidence>
<dbReference type="Proteomes" id="UP001344447">
    <property type="component" value="Unassembled WGS sequence"/>
</dbReference>
<protein>
    <submittedName>
        <fullName evidence="1">Uncharacterized protein</fullName>
    </submittedName>
</protein>
<evidence type="ECO:0000313" key="2">
    <source>
        <dbReference type="Proteomes" id="UP001344447"/>
    </source>
</evidence>